<reference evidence="1 2" key="1">
    <citation type="submission" date="2021-06" db="EMBL/GenBank/DDBJ databases">
        <title>Caerostris extrusa draft genome.</title>
        <authorList>
            <person name="Kono N."/>
            <person name="Arakawa K."/>
        </authorList>
    </citation>
    <scope>NUCLEOTIDE SEQUENCE [LARGE SCALE GENOMIC DNA]</scope>
</reference>
<evidence type="ECO:0000313" key="1">
    <source>
        <dbReference type="EMBL" id="GIY12634.1"/>
    </source>
</evidence>
<keyword evidence="2" id="KW-1185">Reference proteome</keyword>
<sequence>MVRSELNSWMHFIEDDTESSHSVPMERMVLSTPITDIEKGQIQLAFEINKANGVAHVVSGRGCPKFLQHQIFINKHPKSTSLQRTVR</sequence>
<dbReference type="EMBL" id="BPLR01006820">
    <property type="protein sequence ID" value="GIY12634.1"/>
    <property type="molecule type" value="Genomic_DNA"/>
</dbReference>
<name>A0AAV4QTQ1_CAEEX</name>
<proteinExistence type="predicted"/>
<organism evidence="1 2">
    <name type="scientific">Caerostris extrusa</name>
    <name type="common">Bark spider</name>
    <name type="synonym">Caerostris bankana</name>
    <dbReference type="NCBI Taxonomy" id="172846"/>
    <lineage>
        <taxon>Eukaryota</taxon>
        <taxon>Metazoa</taxon>
        <taxon>Ecdysozoa</taxon>
        <taxon>Arthropoda</taxon>
        <taxon>Chelicerata</taxon>
        <taxon>Arachnida</taxon>
        <taxon>Araneae</taxon>
        <taxon>Araneomorphae</taxon>
        <taxon>Entelegynae</taxon>
        <taxon>Araneoidea</taxon>
        <taxon>Araneidae</taxon>
        <taxon>Caerostris</taxon>
    </lineage>
</organism>
<protein>
    <submittedName>
        <fullName evidence="1">Uncharacterized protein</fullName>
    </submittedName>
</protein>
<dbReference type="Proteomes" id="UP001054945">
    <property type="component" value="Unassembled WGS sequence"/>
</dbReference>
<dbReference type="AlphaFoldDB" id="A0AAV4QTQ1"/>
<accession>A0AAV4QTQ1</accession>
<gene>
    <name evidence="1" type="ORF">CEXT_204311</name>
</gene>
<comment type="caution">
    <text evidence="1">The sequence shown here is derived from an EMBL/GenBank/DDBJ whole genome shotgun (WGS) entry which is preliminary data.</text>
</comment>
<evidence type="ECO:0000313" key="2">
    <source>
        <dbReference type="Proteomes" id="UP001054945"/>
    </source>
</evidence>